<evidence type="ECO:0000313" key="14">
    <source>
        <dbReference type="EMBL" id="RWQ94824.1"/>
    </source>
</evidence>
<evidence type="ECO:0000256" key="11">
    <source>
        <dbReference type="SAM" id="MobiDB-lite"/>
    </source>
</evidence>
<dbReference type="InterPro" id="IPR001841">
    <property type="entry name" value="Znf_RING"/>
</dbReference>
<keyword evidence="2 10" id="KW-0808">Transferase</keyword>
<dbReference type="InterPro" id="IPR049730">
    <property type="entry name" value="SNF2/RAD54-like_C"/>
</dbReference>
<dbReference type="Gene3D" id="3.40.50.150">
    <property type="entry name" value="Vaccinia Virus protein VP39"/>
    <property type="match status" value="1"/>
</dbReference>
<evidence type="ECO:0000256" key="10">
    <source>
        <dbReference type="PROSITE-ProRule" id="PRU01016"/>
    </source>
</evidence>
<dbReference type="GO" id="GO:0008168">
    <property type="term" value="F:methyltransferase activity"/>
    <property type="evidence" value="ECO:0007669"/>
    <property type="project" value="UniProtKB-KW"/>
</dbReference>
<dbReference type="SUPFAM" id="SSF52540">
    <property type="entry name" value="P-loop containing nucleoside triphosphate hydrolases"/>
    <property type="match status" value="2"/>
</dbReference>
<dbReference type="InterPro" id="IPR001650">
    <property type="entry name" value="Helicase_C-like"/>
</dbReference>
<dbReference type="SMART" id="SM00487">
    <property type="entry name" value="DEXDc"/>
    <property type="match status" value="1"/>
</dbReference>
<dbReference type="Pfam" id="PF00145">
    <property type="entry name" value="DNA_methylase"/>
    <property type="match status" value="1"/>
</dbReference>
<gene>
    <name evidence="14" type="ORF">C8Q69DRAFT_434470</name>
</gene>
<keyword evidence="10" id="KW-0949">S-adenosyl-L-methionine</keyword>
<evidence type="ECO:0000259" key="12">
    <source>
        <dbReference type="PROSITE" id="PS50089"/>
    </source>
</evidence>
<dbReference type="InterPro" id="IPR014001">
    <property type="entry name" value="Helicase_ATP-bd"/>
</dbReference>
<dbReference type="PROSITE" id="PS51194">
    <property type="entry name" value="HELICASE_CTER"/>
    <property type="match status" value="1"/>
</dbReference>
<feature type="domain" description="RING-type" evidence="12">
    <location>
        <begin position="1844"/>
        <end position="1881"/>
    </location>
</feature>
<dbReference type="GO" id="GO:0006281">
    <property type="term" value="P:DNA repair"/>
    <property type="evidence" value="ECO:0007669"/>
    <property type="project" value="TreeGrafter"/>
</dbReference>
<dbReference type="GO" id="GO:0032259">
    <property type="term" value="P:methylation"/>
    <property type="evidence" value="ECO:0007669"/>
    <property type="project" value="UniProtKB-KW"/>
</dbReference>
<dbReference type="PANTHER" id="PTHR45626">
    <property type="entry name" value="TRANSCRIPTION TERMINATION FACTOR 2-RELATED"/>
    <property type="match status" value="1"/>
</dbReference>
<dbReference type="Proteomes" id="UP000283841">
    <property type="component" value="Unassembled WGS sequence"/>
</dbReference>
<reference evidence="14 15" key="1">
    <citation type="journal article" date="2018" name="Front. Microbiol.">
        <title>Genomic and genetic insights into a cosmopolitan fungus, Paecilomyces variotii (Eurotiales).</title>
        <authorList>
            <person name="Urquhart A.S."/>
            <person name="Mondo S.J."/>
            <person name="Makela M.R."/>
            <person name="Hane J.K."/>
            <person name="Wiebenga A."/>
            <person name="He G."/>
            <person name="Mihaltcheva S."/>
            <person name="Pangilinan J."/>
            <person name="Lipzen A."/>
            <person name="Barry K."/>
            <person name="de Vries R.P."/>
            <person name="Grigoriev I.V."/>
            <person name="Idnurm A."/>
        </authorList>
    </citation>
    <scope>NUCLEOTIDE SEQUENCE [LARGE SCALE GENOMIC DNA]</scope>
    <source>
        <strain evidence="14 15">CBS 101075</strain>
    </source>
</reference>
<dbReference type="PROSITE" id="PS50089">
    <property type="entry name" value="ZF_RING_2"/>
    <property type="match status" value="1"/>
</dbReference>
<dbReference type="InterPro" id="IPR029063">
    <property type="entry name" value="SAM-dependent_MTases_sf"/>
</dbReference>
<dbReference type="GO" id="GO:0008094">
    <property type="term" value="F:ATP-dependent activity, acting on DNA"/>
    <property type="evidence" value="ECO:0007669"/>
    <property type="project" value="TreeGrafter"/>
</dbReference>
<feature type="region of interest" description="Disordered" evidence="11">
    <location>
        <begin position="1722"/>
        <end position="1800"/>
    </location>
</feature>
<dbReference type="GeneID" id="39597811"/>
<dbReference type="InterPro" id="IPR000330">
    <property type="entry name" value="SNF2_N"/>
</dbReference>
<name>A0A443HSP9_BYSSP</name>
<dbReference type="InterPro" id="IPR027417">
    <property type="entry name" value="P-loop_NTPase"/>
</dbReference>
<keyword evidence="15" id="KW-1185">Reference proteome</keyword>
<dbReference type="VEuPathDB" id="FungiDB:C8Q69DRAFT_434470"/>
<comment type="similarity">
    <text evidence="10">Belongs to the class I-like SAM-binding methyltransferase superfamily. C5-methyltransferase family.</text>
</comment>
<dbReference type="GO" id="GO:0016787">
    <property type="term" value="F:hydrolase activity"/>
    <property type="evidence" value="ECO:0007669"/>
    <property type="project" value="UniProtKB-KW"/>
</dbReference>
<feature type="compositionally biased region" description="Acidic residues" evidence="11">
    <location>
        <begin position="1736"/>
        <end position="1745"/>
    </location>
</feature>
<evidence type="ECO:0000256" key="4">
    <source>
        <dbReference type="ARBA" id="ARBA00022741"/>
    </source>
</evidence>
<feature type="active site" evidence="10">
    <location>
        <position position="186"/>
    </location>
</feature>
<evidence type="ECO:0000256" key="2">
    <source>
        <dbReference type="ARBA" id="ARBA00022679"/>
    </source>
</evidence>
<feature type="domain" description="Helicase C-terminal" evidence="13">
    <location>
        <begin position="1917"/>
        <end position="2079"/>
    </location>
</feature>
<dbReference type="Gene3D" id="3.40.50.300">
    <property type="entry name" value="P-loop containing nucleotide triphosphate hydrolases"/>
    <property type="match status" value="1"/>
</dbReference>
<comment type="caution">
    <text evidence="14">The sequence shown here is derived from an EMBL/GenBank/DDBJ whole genome shotgun (WGS) entry which is preliminary data.</text>
</comment>
<dbReference type="Gene3D" id="3.40.50.10810">
    <property type="entry name" value="Tandem AAA-ATPase domain"/>
    <property type="match status" value="1"/>
</dbReference>
<dbReference type="InterPro" id="IPR001525">
    <property type="entry name" value="C5_MeTfrase"/>
</dbReference>
<evidence type="ECO:0000256" key="3">
    <source>
        <dbReference type="ARBA" id="ARBA00022723"/>
    </source>
</evidence>
<dbReference type="EMBL" id="RCNU01000007">
    <property type="protein sequence ID" value="RWQ94824.1"/>
    <property type="molecule type" value="Genomic_DNA"/>
</dbReference>
<dbReference type="RefSeq" id="XP_028484469.1">
    <property type="nucleotide sequence ID" value="XM_028628534.1"/>
</dbReference>
<dbReference type="CDD" id="cd18793">
    <property type="entry name" value="SF2_C_SNF"/>
    <property type="match status" value="1"/>
</dbReference>
<dbReference type="InterPro" id="IPR017907">
    <property type="entry name" value="Znf_RING_CS"/>
</dbReference>
<dbReference type="PANTHER" id="PTHR45626:SF26">
    <property type="entry name" value="FAMILY HELICASE, PUTATIVE (AFU_ORTHOLOGUE AFUA_2G09120)-RELATED"/>
    <property type="match status" value="1"/>
</dbReference>
<keyword evidence="8" id="KW-0067">ATP-binding</keyword>
<dbReference type="PROSITE" id="PS00518">
    <property type="entry name" value="ZF_RING_1"/>
    <property type="match status" value="1"/>
</dbReference>
<keyword evidence="5 9" id="KW-0863">Zinc-finger</keyword>
<sequence length="2097" mass="235363">MSSAGKSGKEYTVPVLARSTRQKKITVSDSLQDYEGDIPEILRSRIPMDISQSGLDPTLPPIHNLKDIFDDITRRAIQLGLVDFLTYMGSRKLRVVTMCSGTESPLLALEMVGKSLKNIFGIDFKFDHLFSAEIVVLKQAYIETNFHPPLIFRDVTQMQGSEAVTAYGALQPIPKNPDILIAGASCVDFSNLNNQKKSLEDKGESGSTFYGILNYAKVYRPPLVILENVKGAPWAQAAEDWQKIGYAAAFTIVDTKDYYIPQTRERGYMICIDRQREGCDQIANDAIAEWAQIFAQFERRASSPASAFILDDDDPRLERIQKDMAEKSASSRSRTANWSKYQARHQSYRLNNKLGYKRPLSKFQDHGSCNMPDFVWQDWSRVQPERIWDTLDMNFLRTLRTNRYDINYKERFLELSQGIDREIDTRQFGIVGCITPSGIPYITTRGGPLCGLESLSLQGLPLDRLILTRESQRDLQDLAGNAMTSTVVGTAILSALICGYKVLENGSFADPEDDNEDSMTIFPNDSYEMIERSLRLTESTEIEITEILDEAKRSSQLCRCEGQATIKRKGILQCSLCGHTACTVCSGNPAHDYHALPNWTLENRKDPVEFLTKLKQIIPMRLILSGISDHDYHDLKRDLDCPHNIWDGFLESVCRAFGDELRFLSIKRARNWTVLYDGPSSRLCLEIHDDKVEWLLYVKPSVDEPATSINREIFGKPIARMSAKSGSLLEGQWEICAPVSSKTTLEICGTGSQIAAYESKVGLQDGHFFDAKVWNNLLVSGSDEAIKDLEIDVRGTYELLPDCGTACASLHRRLASQNSPPVYLFLDPTKRADPQLDPFVFSFSHERLIGNARRSILGELSHKWRSADVNEEKSEVDLFYRKWTKCDTMRLDTFNDSEITYRTLSTMNTLTIGDVECHNSNVVLMEFAVPVSEIPSSWKPGSWQSTNLMESAGFLSDFAWLIQKSSDISDFEDWNLVSAYISDPGETICSVCAPKKPRTIWGLGRRETIVPYEDPFEAATYERNIKSRPSAFVAFSMVDEENIVHLKLAVNISTLLHQAYDNLVGPRICQEVGLSWRLVPNAPDIKEIGSRGFLLMSNKDTTSCSQPPNFRNMKLRPEQLRSLQWMISQEDDNAQPFQEEEVEEALLPSMMWRAEGKATVEKVVRGGILADEVGYGKTAVTLGLIDTQSQIDKRRLIKDAGLADGSIPLKATLIIVPQIMVKQWQAEIRKFLGNTYKLLVISTAASLKSKSIANFQEADIILLSWSVFNGAAYYNRVEQFAAAPSVPLRDGRIFDQWFNETLESIANNVNILREEGPRKLLHTISEKRKDLKEANAYYTYVPSKRLKGKQFAKAQEEKQQVEMNSGQDPEADGPASGNKRKMSAVQKGKLPQKKEEEKLWDDASDFGIKTSNQDWTTLRNVLVHMFEFNRIVIDEFTYVNERRIATLLTLKARSKWVLSGTPPLNGFSDVKSIAQFLGLGLGIDEEDPSNSQHARLAAARSERSDAEQFLSFKTPHSQAWHDRRHEVAQRFLDCFMRQNIAEIDEIPWTEHFCVVKLSAAETVIYLELYMQLMSQDLQLRRNGGGRFNNDQVARINELIGSSKSAQEALLKRCCPFLLDTGSGGLLQTPVTCDHLIVTRTEQLNELINDVRSKLKLAIWLFQELGEPHRHLDDFVNNVSGHNFGDTDVTSQLQPLIDAAMRQCKAEDWNNFFISDEELAQMKSAGKPATENAECGQPEEEDDIAEGADGSGSAVQVTQDPDTKSQRSTKRVKLEVDAAPATTTQPLRKDQSWPKKPGHDDLAPALREVAMTLRSLTREWVFRQRALRFLASLRMLQSDRQLLSCSVCGRETADRTQVHVLGHCGHIVCDDCVKAVVMKEECAVNGCRGAAPEYRVIRAPMLVEGNDASVGPSYGGSKLDALVQLLQDPSRVPHDDQVIVFAQFPGVQEAAAQALQRASISCLVIGHADRSAAQKVLDFQANKAKVLVLNIGGENAAGLNIQCANHVVFLSPLLASSQYDYEATMTQAIGRSRRYGQKKHVHIYHFLAGATIDVNILQQRRGRVVVKRGEEFVLVPEEEIQGSDVRGWEGLSLGEGVV</sequence>
<organism evidence="14 15">
    <name type="scientific">Byssochlamys spectabilis</name>
    <name type="common">Paecilomyces variotii</name>
    <dbReference type="NCBI Taxonomy" id="264951"/>
    <lineage>
        <taxon>Eukaryota</taxon>
        <taxon>Fungi</taxon>
        <taxon>Dikarya</taxon>
        <taxon>Ascomycota</taxon>
        <taxon>Pezizomycotina</taxon>
        <taxon>Eurotiomycetes</taxon>
        <taxon>Eurotiomycetidae</taxon>
        <taxon>Eurotiales</taxon>
        <taxon>Thermoascaceae</taxon>
        <taxon>Paecilomyces</taxon>
    </lineage>
</organism>
<evidence type="ECO:0000256" key="8">
    <source>
        <dbReference type="ARBA" id="ARBA00022840"/>
    </source>
</evidence>
<dbReference type="GO" id="GO:0008270">
    <property type="term" value="F:zinc ion binding"/>
    <property type="evidence" value="ECO:0007669"/>
    <property type="project" value="UniProtKB-KW"/>
</dbReference>
<dbReference type="PROSITE" id="PS51679">
    <property type="entry name" value="SAM_MT_C5"/>
    <property type="match status" value="1"/>
</dbReference>
<evidence type="ECO:0000256" key="9">
    <source>
        <dbReference type="PROSITE-ProRule" id="PRU00175"/>
    </source>
</evidence>
<evidence type="ECO:0000256" key="5">
    <source>
        <dbReference type="ARBA" id="ARBA00022771"/>
    </source>
</evidence>
<keyword evidence="6" id="KW-0378">Hydrolase</keyword>
<dbReference type="InterPro" id="IPR050628">
    <property type="entry name" value="SNF2_RAD54_helicase_TF"/>
</dbReference>
<evidence type="ECO:0000256" key="7">
    <source>
        <dbReference type="ARBA" id="ARBA00022833"/>
    </source>
</evidence>
<keyword evidence="7" id="KW-0862">Zinc</keyword>
<keyword evidence="1 10" id="KW-0489">Methyltransferase</keyword>
<feature type="region of interest" description="Disordered" evidence="11">
    <location>
        <begin position="1351"/>
        <end position="1396"/>
    </location>
</feature>
<protein>
    <submittedName>
        <fullName evidence="14">Putative C-5 cytosine-specific DNA methylase</fullName>
    </submittedName>
</protein>
<feature type="compositionally biased region" description="Basic and acidic residues" evidence="11">
    <location>
        <begin position="1786"/>
        <end position="1800"/>
    </location>
</feature>
<evidence type="ECO:0000256" key="6">
    <source>
        <dbReference type="ARBA" id="ARBA00022801"/>
    </source>
</evidence>
<evidence type="ECO:0000256" key="1">
    <source>
        <dbReference type="ARBA" id="ARBA00022603"/>
    </source>
</evidence>
<dbReference type="GO" id="GO:0005524">
    <property type="term" value="F:ATP binding"/>
    <property type="evidence" value="ECO:0007669"/>
    <property type="project" value="UniProtKB-KW"/>
</dbReference>
<keyword evidence="4" id="KW-0547">Nucleotide-binding</keyword>
<evidence type="ECO:0000313" key="15">
    <source>
        <dbReference type="Proteomes" id="UP000283841"/>
    </source>
</evidence>
<dbReference type="SUPFAM" id="SSF53335">
    <property type="entry name" value="S-adenosyl-L-methionine-dependent methyltransferases"/>
    <property type="match status" value="1"/>
</dbReference>
<dbReference type="STRING" id="264951.A0A443HSP9"/>
<dbReference type="GO" id="GO:0005634">
    <property type="term" value="C:nucleus"/>
    <property type="evidence" value="ECO:0007669"/>
    <property type="project" value="TreeGrafter"/>
</dbReference>
<proteinExistence type="inferred from homology"/>
<keyword evidence="3" id="KW-0479">Metal-binding</keyword>
<dbReference type="InterPro" id="IPR038718">
    <property type="entry name" value="SNF2-like_sf"/>
</dbReference>
<accession>A0A443HSP9</accession>
<evidence type="ECO:0000259" key="13">
    <source>
        <dbReference type="PROSITE" id="PS51194"/>
    </source>
</evidence>
<dbReference type="Pfam" id="PF00176">
    <property type="entry name" value="SNF2-rel_dom"/>
    <property type="match status" value="1"/>
</dbReference>